<comment type="caution">
    <text evidence="10">The sequence shown here is derived from an EMBL/GenBank/DDBJ whole genome shotgun (WGS) entry which is preliminary data.</text>
</comment>
<sequence length="255" mass="27260">MTAVQTTLVQMLHAETLCQLLFRLLGSTKIGGLLFFKNLVPSLFSSVSEREGMLPVGGVSPGTVALYYNGGALRAMKAAELFLRCAITLFGVLTAALIGSNTQTRDLFSQEKKAEFTDMKALVFLVATSGAVAGYSLIHGVRCAWSMVKGSAVLLNKPLAWAIFSLDQAVAYLTLAAVSAAVQGSALGKFGQPELQWMKICDLYAKFCKRGEEGLVCAVLVCLCVVTVSSISAFNLFRLYGEEAKGSKSSRTASW</sequence>
<evidence type="ECO:0000256" key="8">
    <source>
        <dbReference type="RuleBase" id="RU361233"/>
    </source>
</evidence>
<keyword evidence="4 8" id="KW-1003">Cell membrane</keyword>
<evidence type="ECO:0000256" key="2">
    <source>
        <dbReference type="ARBA" id="ARBA00007651"/>
    </source>
</evidence>
<dbReference type="Pfam" id="PF04535">
    <property type="entry name" value="CASP_dom"/>
    <property type="match status" value="1"/>
</dbReference>
<evidence type="ECO:0000256" key="6">
    <source>
        <dbReference type="ARBA" id="ARBA00022989"/>
    </source>
</evidence>
<evidence type="ECO:0000256" key="5">
    <source>
        <dbReference type="ARBA" id="ARBA00022692"/>
    </source>
</evidence>
<dbReference type="PANTHER" id="PTHR33573">
    <property type="entry name" value="CASP-LIKE PROTEIN 4A4"/>
    <property type="match status" value="1"/>
</dbReference>
<evidence type="ECO:0000313" key="10">
    <source>
        <dbReference type="EMBL" id="KAG6514599.1"/>
    </source>
</evidence>
<feature type="transmembrane region" description="Helical" evidence="8">
    <location>
        <begin position="215"/>
        <end position="237"/>
    </location>
</feature>
<evidence type="ECO:0000256" key="7">
    <source>
        <dbReference type="ARBA" id="ARBA00023136"/>
    </source>
</evidence>
<keyword evidence="7 8" id="KW-0472">Membrane</keyword>
<comment type="subunit">
    <text evidence="3 8">Homodimer and heterodimers.</text>
</comment>
<feature type="domain" description="Casparian strip membrane protein" evidence="9">
    <location>
        <begin position="75"/>
        <end position="224"/>
    </location>
</feature>
<dbReference type="GO" id="GO:0005886">
    <property type="term" value="C:plasma membrane"/>
    <property type="evidence" value="ECO:0007669"/>
    <property type="project" value="UniProtKB-SubCell"/>
</dbReference>
<keyword evidence="11" id="KW-1185">Reference proteome</keyword>
<reference evidence="10 11" key="1">
    <citation type="submission" date="2020-08" db="EMBL/GenBank/DDBJ databases">
        <title>Plant Genome Project.</title>
        <authorList>
            <person name="Zhang R.-G."/>
        </authorList>
    </citation>
    <scope>NUCLEOTIDE SEQUENCE [LARGE SCALE GENOMIC DNA]</scope>
    <source>
        <tissue evidence="10">Rhizome</tissue>
    </source>
</reference>
<evidence type="ECO:0000313" key="11">
    <source>
        <dbReference type="Proteomes" id="UP000734854"/>
    </source>
</evidence>
<dbReference type="PANTHER" id="PTHR33573:SF64">
    <property type="entry name" value="CASP-LIKE PROTEIN 2B1"/>
    <property type="match status" value="1"/>
</dbReference>
<dbReference type="Proteomes" id="UP000734854">
    <property type="component" value="Unassembled WGS sequence"/>
</dbReference>
<feature type="transmembrane region" description="Helical" evidence="8">
    <location>
        <begin position="158"/>
        <end position="182"/>
    </location>
</feature>
<keyword evidence="6 8" id="KW-1133">Transmembrane helix</keyword>
<comment type="subcellular location">
    <subcellularLocation>
        <location evidence="1 8">Cell membrane</location>
        <topology evidence="1 8">Multi-pass membrane protein</topology>
    </subcellularLocation>
</comment>
<dbReference type="EMBL" id="JACMSC010000007">
    <property type="protein sequence ID" value="KAG6514599.1"/>
    <property type="molecule type" value="Genomic_DNA"/>
</dbReference>
<proteinExistence type="inferred from homology"/>
<feature type="transmembrane region" description="Helical" evidence="8">
    <location>
        <begin position="81"/>
        <end position="100"/>
    </location>
</feature>
<comment type="similarity">
    <text evidence="2 8">Belongs to the Casparian strip membrane proteins (CASP) family.</text>
</comment>
<evidence type="ECO:0000256" key="3">
    <source>
        <dbReference type="ARBA" id="ARBA00011489"/>
    </source>
</evidence>
<evidence type="ECO:0000259" key="9">
    <source>
        <dbReference type="Pfam" id="PF04535"/>
    </source>
</evidence>
<keyword evidence="5 8" id="KW-0812">Transmembrane</keyword>
<feature type="transmembrane region" description="Helical" evidence="8">
    <location>
        <begin position="121"/>
        <end position="138"/>
    </location>
</feature>
<protein>
    <recommendedName>
        <fullName evidence="8">CASP-like protein</fullName>
    </recommendedName>
</protein>
<evidence type="ECO:0000256" key="1">
    <source>
        <dbReference type="ARBA" id="ARBA00004651"/>
    </source>
</evidence>
<comment type="caution">
    <text evidence="8">Lacks conserved residue(s) required for the propagation of feature annotation.</text>
</comment>
<dbReference type="InterPro" id="IPR006459">
    <property type="entry name" value="CASP/CASPL"/>
</dbReference>
<feature type="transmembrane region" description="Helical" evidence="8">
    <location>
        <begin position="20"/>
        <end position="40"/>
    </location>
</feature>
<dbReference type="NCBIfam" id="TIGR01569">
    <property type="entry name" value="A_tha_TIGR01569"/>
    <property type="match status" value="1"/>
</dbReference>
<dbReference type="InterPro" id="IPR006702">
    <property type="entry name" value="CASP_dom"/>
</dbReference>
<evidence type="ECO:0000256" key="4">
    <source>
        <dbReference type="ARBA" id="ARBA00022475"/>
    </source>
</evidence>
<dbReference type="AlphaFoldDB" id="A0A8J5H9N6"/>
<accession>A0A8J5H9N6</accession>
<organism evidence="10 11">
    <name type="scientific">Zingiber officinale</name>
    <name type="common">Ginger</name>
    <name type="synonym">Amomum zingiber</name>
    <dbReference type="NCBI Taxonomy" id="94328"/>
    <lineage>
        <taxon>Eukaryota</taxon>
        <taxon>Viridiplantae</taxon>
        <taxon>Streptophyta</taxon>
        <taxon>Embryophyta</taxon>
        <taxon>Tracheophyta</taxon>
        <taxon>Spermatophyta</taxon>
        <taxon>Magnoliopsida</taxon>
        <taxon>Liliopsida</taxon>
        <taxon>Zingiberales</taxon>
        <taxon>Zingiberaceae</taxon>
        <taxon>Zingiber</taxon>
    </lineage>
</organism>
<gene>
    <name evidence="10" type="ORF">ZIOFF_024967</name>
</gene>
<name>A0A8J5H9N6_ZINOF</name>